<dbReference type="EMBL" id="GFDF01005608">
    <property type="protein sequence ID" value="JAV08476.1"/>
    <property type="molecule type" value="Transcribed_RNA"/>
</dbReference>
<proteinExistence type="predicted"/>
<organism evidence="2">
    <name type="scientific">Nyssomyia neivai</name>
    <dbReference type="NCBI Taxonomy" id="330878"/>
    <lineage>
        <taxon>Eukaryota</taxon>
        <taxon>Metazoa</taxon>
        <taxon>Ecdysozoa</taxon>
        <taxon>Arthropoda</taxon>
        <taxon>Hexapoda</taxon>
        <taxon>Insecta</taxon>
        <taxon>Pterygota</taxon>
        <taxon>Neoptera</taxon>
        <taxon>Endopterygota</taxon>
        <taxon>Diptera</taxon>
        <taxon>Nematocera</taxon>
        <taxon>Psychodoidea</taxon>
        <taxon>Psychodidae</taxon>
        <taxon>Nyssomyia</taxon>
    </lineage>
</organism>
<feature type="chain" id="PRO_5012996131" evidence="1">
    <location>
        <begin position="24"/>
        <end position="73"/>
    </location>
</feature>
<protein>
    <submittedName>
        <fullName evidence="2">Putative maxadilan related protein</fullName>
    </submittedName>
</protein>
<keyword evidence="1" id="KW-0732">Signal</keyword>
<accession>A0A1L8DPU4</accession>
<dbReference type="AlphaFoldDB" id="A0A1L8DPU4"/>
<reference evidence="2" key="1">
    <citation type="submission" date="2016-12" db="EMBL/GenBank/DDBJ databases">
        <title>An insight into the sialome and mialome of the sand fly, Nyssomyia neivai.</title>
        <authorList>
            <person name="Sebastian V."/>
            <person name="Goulart T.M."/>
            <person name="Oliveira W."/>
            <person name="Calvo E."/>
            <person name="Oliveira L.F."/>
            <person name="Pinto M.C."/>
            <person name="Rosselino A.M."/>
            <person name="Ribeiro J.M."/>
        </authorList>
    </citation>
    <scope>NUCLEOTIDE SEQUENCE</scope>
</reference>
<evidence type="ECO:0000256" key="1">
    <source>
        <dbReference type="SAM" id="SignalP"/>
    </source>
</evidence>
<name>A0A1L8DPU4_9DIPT</name>
<sequence length="73" mass="8406">MKKIVGFTIFFTLLFILVNCVEEKPNDENVKLASGTDVRVKRSPTITIEPYELGWFNRYSNKDERKPPTISIG</sequence>
<evidence type="ECO:0000313" key="2">
    <source>
        <dbReference type="EMBL" id="JAV08476.1"/>
    </source>
</evidence>
<feature type="signal peptide" evidence="1">
    <location>
        <begin position="1"/>
        <end position="23"/>
    </location>
</feature>